<proteinExistence type="predicted"/>
<evidence type="ECO:0000313" key="2">
    <source>
        <dbReference type="Proteomes" id="UP001211513"/>
    </source>
</evidence>
<dbReference type="EMBL" id="CP109886">
    <property type="protein sequence ID" value="WCF27704.1"/>
    <property type="molecule type" value="Genomic_DNA"/>
</dbReference>
<dbReference type="Proteomes" id="UP001211513">
    <property type="component" value="Chromosome"/>
</dbReference>
<evidence type="ECO:0000313" key="1">
    <source>
        <dbReference type="EMBL" id="WCF27704.1"/>
    </source>
</evidence>
<name>A0AAJ5QZD2_XYLFS</name>
<organism evidence="1 2">
    <name type="scientific">Xylella fastidiosa subsp. fastidiosa</name>
    <dbReference type="NCBI Taxonomy" id="644356"/>
    <lineage>
        <taxon>Bacteria</taxon>
        <taxon>Pseudomonadati</taxon>
        <taxon>Pseudomonadota</taxon>
        <taxon>Gammaproteobacteria</taxon>
        <taxon>Lysobacterales</taxon>
        <taxon>Lysobacteraceae</taxon>
        <taxon>Xylella</taxon>
    </lineage>
</organism>
<protein>
    <submittedName>
        <fullName evidence="1">Uncharacterized protein</fullName>
    </submittedName>
</protein>
<reference evidence="1" key="2">
    <citation type="submission" date="2022-10" db="EMBL/GenBank/DDBJ databases">
        <authorList>
            <person name="Landa B."/>
            <person name="Arias-Giraldo L.F."/>
            <person name="Roman-Ecija M."/>
            <person name="Velasco-Amo M.P."/>
            <person name="De La Fuente L."/>
            <person name="Marco-Noales E."/>
            <person name="Moralejo E."/>
        </authorList>
    </citation>
    <scope>NUCLEOTIDE SEQUENCE</scope>
    <source>
        <strain evidence="1">CFBP8073</strain>
    </source>
</reference>
<gene>
    <name evidence="1" type="ORF">OK117_08660</name>
</gene>
<dbReference type="AlphaFoldDB" id="A0AAJ5QZD2"/>
<dbReference type="RefSeq" id="WP_038227991.1">
    <property type="nucleotide sequence ID" value="NZ_CP109886.1"/>
</dbReference>
<accession>A0AAJ5QZD2</accession>
<sequence>MTRESGLNDVHIDHIFAIELALEGLLPLLIDASPKRNEAIALLQTWAELETSKYEEIQLGELANTVLKRVHSMR</sequence>
<reference evidence="1" key="1">
    <citation type="journal article" date="2022" name="Phytopathology">
        <title>Complete circularized genome resources of seven strains of Xylella fastidiosa subsp. fastidiosa using hybrid assembly reveals unknown plasmids.</title>
        <authorList>
            <person name="Velasco-Amo M.D.P."/>
            <person name="Arias-Giraldo L.F.F."/>
            <person name="Ecija M.R."/>
            <person name="De La Fuente L."/>
            <person name="Marco-Noales E."/>
            <person name="Moralejo E."/>
            <person name="Navas-Cort J.A."/>
            <person name="Landa B.B."/>
        </authorList>
    </citation>
    <scope>NUCLEOTIDE SEQUENCE</scope>
    <source>
        <strain evidence="1">CFBP8073</strain>
    </source>
</reference>